<comment type="caution">
    <text evidence="1">The sequence shown here is derived from an EMBL/GenBank/DDBJ whole genome shotgun (WGS) entry which is preliminary data.</text>
</comment>
<dbReference type="Gene3D" id="3.80.10.10">
    <property type="entry name" value="Ribonuclease Inhibitor"/>
    <property type="match status" value="1"/>
</dbReference>
<proteinExistence type="predicted"/>
<sequence length="173" mass="19515">MIEAEDYWDFEIFSSEELKEASEMKNPKQRGNLKIEGIFIGDEESDYLVDVTGNLDPKNILFNKCKFQFSSFDGTFCGPYGVESVTILNSNLTSTLANGLLGCVASESFKSLNSSHNNLGENANEFFSYFKSLISYFCCIKYIDLSDNGFKEEEIKKFAKDILVIKPNLVLVI</sequence>
<organism evidence="1 2">
    <name type="scientific">Tritrichomonas musculus</name>
    <dbReference type="NCBI Taxonomy" id="1915356"/>
    <lineage>
        <taxon>Eukaryota</taxon>
        <taxon>Metamonada</taxon>
        <taxon>Parabasalia</taxon>
        <taxon>Tritrichomonadida</taxon>
        <taxon>Tritrichomonadidae</taxon>
        <taxon>Tritrichomonas</taxon>
    </lineage>
</organism>
<dbReference type="SUPFAM" id="SSF52047">
    <property type="entry name" value="RNI-like"/>
    <property type="match status" value="1"/>
</dbReference>
<evidence type="ECO:0000313" key="2">
    <source>
        <dbReference type="Proteomes" id="UP001470230"/>
    </source>
</evidence>
<dbReference type="InterPro" id="IPR032675">
    <property type="entry name" value="LRR_dom_sf"/>
</dbReference>
<dbReference type="EMBL" id="JAPFFF010000001">
    <property type="protein sequence ID" value="KAK8899022.1"/>
    <property type="molecule type" value="Genomic_DNA"/>
</dbReference>
<accession>A0ABR2L717</accession>
<name>A0ABR2L717_9EUKA</name>
<keyword evidence="2" id="KW-1185">Reference proteome</keyword>
<reference evidence="1 2" key="1">
    <citation type="submission" date="2024-04" db="EMBL/GenBank/DDBJ databases">
        <title>Tritrichomonas musculus Genome.</title>
        <authorList>
            <person name="Alves-Ferreira E."/>
            <person name="Grigg M."/>
            <person name="Lorenzi H."/>
            <person name="Galac M."/>
        </authorList>
    </citation>
    <scope>NUCLEOTIDE SEQUENCE [LARGE SCALE GENOMIC DNA]</scope>
    <source>
        <strain evidence="1 2">EAF2021</strain>
    </source>
</reference>
<dbReference type="Proteomes" id="UP001470230">
    <property type="component" value="Unassembled WGS sequence"/>
</dbReference>
<evidence type="ECO:0000313" key="1">
    <source>
        <dbReference type="EMBL" id="KAK8899022.1"/>
    </source>
</evidence>
<protein>
    <recommendedName>
        <fullName evidence="3">Leucine Rich Repeat family protein</fullName>
    </recommendedName>
</protein>
<gene>
    <name evidence="1" type="ORF">M9Y10_001319</name>
</gene>
<evidence type="ECO:0008006" key="3">
    <source>
        <dbReference type="Google" id="ProtNLM"/>
    </source>
</evidence>